<reference evidence="1 2" key="2">
    <citation type="journal article" date="2022" name="Mol. Ecol. Resour.">
        <title>The genomes of chicory, endive, great burdock and yacon provide insights into Asteraceae paleo-polyploidization history and plant inulin production.</title>
        <authorList>
            <person name="Fan W."/>
            <person name="Wang S."/>
            <person name="Wang H."/>
            <person name="Wang A."/>
            <person name="Jiang F."/>
            <person name="Liu H."/>
            <person name="Zhao H."/>
            <person name="Xu D."/>
            <person name="Zhang Y."/>
        </authorList>
    </citation>
    <scope>NUCLEOTIDE SEQUENCE [LARGE SCALE GENOMIC DNA]</scope>
    <source>
        <strain evidence="2">cv. Yunnan</strain>
        <tissue evidence="1">Leaves</tissue>
    </source>
</reference>
<keyword evidence="2" id="KW-1185">Reference proteome</keyword>
<sequence length="479" mass="53683">MHTSRTCSFLLIISIASFRWGVEVSGQQLPTGRALLEQNADRVLGLPGQPPVSFSQYAGYVTANESHGRALFYWFFEAAESPKEKPLLLWLNGGPGCSSIGFGGLEELGPFVVQKGKSKLLLNSNAWNKAANLLFLESPVGVGFSYTNTSSDLKQLGDKITARDSYTFLLKWFTRFPQYKTHEFYIAGESYAGHYVPQLAELIYDKNKIISQQDRINFKGFMIGNALLDDEADQTGMVDYAWDHAVISDRVYRDVQTKCNFSNPKSSVACDTALNAYFQVYKIIDMYSLYAPSCIGNSNSTQRTHMHGNVSPRTFSMHKAWHVKPTGYDPCLSEYTESYLNKPNVQASLHANTTKIPYPWTHCSDAITLWNDAPESVLPIIKKLVAGGLRVWVYSGDTDGRIPVTSTRLSLRKLGLKTIEEWSPWYSKSQVGGWTIEYDGLMFVTIRGAGHQVPTFKPKEALQLVKHFLSNQKLPSVPF</sequence>
<name>A0ACB9JBF7_9ASTR</name>
<organism evidence="1 2">
    <name type="scientific">Smallanthus sonchifolius</name>
    <dbReference type="NCBI Taxonomy" id="185202"/>
    <lineage>
        <taxon>Eukaryota</taxon>
        <taxon>Viridiplantae</taxon>
        <taxon>Streptophyta</taxon>
        <taxon>Embryophyta</taxon>
        <taxon>Tracheophyta</taxon>
        <taxon>Spermatophyta</taxon>
        <taxon>Magnoliopsida</taxon>
        <taxon>eudicotyledons</taxon>
        <taxon>Gunneridae</taxon>
        <taxon>Pentapetalae</taxon>
        <taxon>asterids</taxon>
        <taxon>campanulids</taxon>
        <taxon>Asterales</taxon>
        <taxon>Asteraceae</taxon>
        <taxon>Asteroideae</taxon>
        <taxon>Heliantheae alliance</taxon>
        <taxon>Millerieae</taxon>
        <taxon>Smallanthus</taxon>
    </lineage>
</organism>
<gene>
    <name evidence="1" type="ORF">L1987_10823</name>
</gene>
<protein>
    <submittedName>
        <fullName evidence="1">Uncharacterized protein</fullName>
    </submittedName>
</protein>
<proteinExistence type="predicted"/>
<dbReference type="EMBL" id="CM042021">
    <property type="protein sequence ID" value="KAI3817036.1"/>
    <property type="molecule type" value="Genomic_DNA"/>
</dbReference>
<comment type="caution">
    <text evidence="1">The sequence shown here is derived from an EMBL/GenBank/DDBJ whole genome shotgun (WGS) entry which is preliminary data.</text>
</comment>
<evidence type="ECO:0000313" key="1">
    <source>
        <dbReference type="EMBL" id="KAI3817036.1"/>
    </source>
</evidence>
<reference evidence="2" key="1">
    <citation type="journal article" date="2022" name="Mol. Ecol. Resour.">
        <title>The genomes of chicory, endive, great burdock and yacon provide insights into Asteraceae palaeo-polyploidization history and plant inulin production.</title>
        <authorList>
            <person name="Fan W."/>
            <person name="Wang S."/>
            <person name="Wang H."/>
            <person name="Wang A."/>
            <person name="Jiang F."/>
            <person name="Liu H."/>
            <person name="Zhao H."/>
            <person name="Xu D."/>
            <person name="Zhang Y."/>
        </authorList>
    </citation>
    <scope>NUCLEOTIDE SEQUENCE [LARGE SCALE GENOMIC DNA]</scope>
    <source>
        <strain evidence="2">cv. Yunnan</strain>
    </source>
</reference>
<evidence type="ECO:0000313" key="2">
    <source>
        <dbReference type="Proteomes" id="UP001056120"/>
    </source>
</evidence>
<dbReference type="Proteomes" id="UP001056120">
    <property type="component" value="Linkage Group LG04"/>
</dbReference>
<accession>A0ACB9JBF7</accession>